<protein>
    <submittedName>
        <fullName evidence="5">4-hydroxy-2-oxoheptanedioate aldolase</fullName>
    </submittedName>
</protein>
<evidence type="ECO:0000313" key="5">
    <source>
        <dbReference type="EMBL" id="RCX09335.1"/>
    </source>
</evidence>
<comment type="similarity">
    <text evidence="1">Belongs to the HpcH/HpaI aldolase family.</text>
</comment>
<accession>A0A369AJT3</accession>
<evidence type="ECO:0000256" key="1">
    <source>
        <dbReference type="ARBA" id="ARBA00005568"/>
    </source>
</evidence>
<proteinExistence type="inferred from homology"/>
<name>A0A369AJT3_9FIRM</name>
<dbReference type="GO" id="GO:0005737">
    <property type="term" value="C:cytoplasm"/>
    <property type="evidence" value="ECO:0007669"/>
    <property type="project" value="TreeGrafter"/>
</dbReference>
<dbReference type="InterPro" id="IPR050251">
    <property type="entry name" value="HpcH-HpaI_aldolase"/>
</dbReference>
<dbReference type="Pfam" id="PF03328">
    <property type="entry name" value="HpcH_HpaI"/>
    <property type="match status" value="1"/>
</dbReference>
<dbReference type="PANTHER" id="PTHR30502">
    <property type="entry name" value="2-KETO-3-DEOXY-L-RHAMNONATE ALDOLASE"/>
    <property type="match status" value="1"/>
</dbReference>
<dbReference type="EMBL" id="QPJT01000036">
    <property type="protein sequence ID" value="RCX09335.1"/>
    <property type="molecule type" value="Genomic_DNA"/>
</dbReference>
<dbReference type="InterPro" id="IPR015813">
    <property type="entry name" value="Pyrv/PenolPyrv_kinase-like_dom"/>
</dbReference>
<organism evidence="5 6">
    <name type="scientific">Anaerobacterium chartisolvens</name>
    <dbReference type="NCBI Taxonomy" id="1297424"/>
    <lineage>
        <taxon>Bacteria</taxon>
        <taxon>Bacillati</taxon>
        <taxon>Bacillota</taxon>
        <taxon>Clostridia</taxon>
        <taxon>Eubacteriales</taxon>
        <taxon>Oscillospiraceae</taxon>
        <taxon>Anaerobacterium</taxon>
    </lineage>
</organism>
<keyword evidence="2" id="KW-0479">Metal-binding</keyword>
<dbReference type="AlphaFoldDB" id="A0A369AJT3"/>
<reference evidence="5 6" key="1">
    <citation type="submission" date="2018-07" db="EMBL/GenBank/DDBJ databases">
        <title>Genomic Encyclopedia of Type Strains, Phase IV (KMG-IV): sequencing the most valuable type-strain genomes for metagenomic binning, comparative biology and taxonomic classification.</title>
        <authorList>
            <person name="Goeker M."/>
        </authorList>
    </citation>
    <scope>NUCLEOTIDE SEQUENCE [LARGE SCALE GENOMIC DNA]</scope>
    <source>
        <strain evidence="5 6">DSM 27016</strain>
    </source>
</reference>
<dbReference type="Proteomes" id="UP000253034">
    <property type="component" value="Unassembled WGS sequence"/>
</dbReference>
<keyword evidence="3" id="KW-0456">Lyase</keyword>
<keyword evidence="6" id="KW-1185">Reference proteome</keyword>
<dbReference type="Gene3D" id="3.20.20.60">
    <property type="entry name" value="Phosphoenolpyruvate-binding domains"/>
    <property type="match status" value="1"/>
</dbReference>
<evidence type="ECO:0000256" key="3">
    <source>
        <dbReference type="ARBA" id="ARBA00023239"/>
    </source>
</evidence>
<evidence type="ECO:0000259" key="4">
    <source>
        <dbReference type="Pfam" id="PF03328"/>
    </source>
</evidence>
<dbReference type="InterPro" id="IPR005000">
    <property type="entry name" value="Aldolase/citrate-lyase_domain"/>
</dbReference>
<dbReference type="GO" id="GO:0046872">
    <property type="term" value="F:metal ion binding"/>
    <property type="evidence" value="ECO:0007669"/>
    <property type="project" value="UniProtKB-KW"/>
</dbReference>
<gene>
    <name evidence="5" type="ORF">DFR58_13611</name>
</gene>
<feature type="domain" description="HpcH/HpaI aldolase/citrate lyase" evidence="4">
    <location>
        <begin position="23"/>
        <end position="239"/>
    </location>
</feature>
<evidence type="ECO:0000256" key="2">
    <source>
        <dbReference type="ARBA" id="ARBA00022723"/>
    </source>
</evidence>
<evidence type="ECO:0000313" key="6">
    <source>
        <dbReference type="Proteomes" id="UP000253034"/>
    </source>
</evidence>
<dbReference type="InterPro" id="IPR040442">
    <property type="entry name" value="Pyrv_kinase-like_dom_sf"/>
</dbReference>
<sequence>MDMRPGRVLGKLRRGEVVSCFKVNLSDSRVVEIAAMMGFDCVWTDMEHVPNCISQVEKQVLAAKAYNTDVMVRVSRGSYSDYIRPLELDASGIMVPHIMSLQDARNVVEMTRFHPIGRRPVDGGNADAKYCNVGLCDYISQANRERFVAIQIEDPEPLEELEEIACLEGIDMLFFGPGDFSQGIGKPGQLDSPEVIAARRRVAAVAAAHGKFAGTVGSVANRCELISEGYRFISIGADVVGLAEYCGGVAKEFSGHAGCDVKSIYSDR</sequence>
<dbReference type="GO" id="GO:0016832">
    <property type="term" value="F:aldehyde-lyase activity"/>
    <property type="evidence" value="ECO:0007669"/>
    <property type="project" value="TreeGrafter"/>
</dbReference>
<comment type="caution">
    <text evidence="5">The sequence shown here is derived from an EMBL/GenBank/DDBJ whole genome shotgun (WGS) entry which is preliminary data.</text>
</comment>
<dbReference type="PANTHER" id="PTHR30502:SF0">
    <property type="entry name" value="PHOSPHOENOLPYRUVATE CARBOXYLASE FAMILY PROTEIN"/>
    <property type="match status" value="1"/>
</dbReference>
<dbReference type="SUPFAM" id="SSF51621">
    <property type="entry name" value="Phosphoenolpyruvate/pyruvate domain"/>
    <property type="match status" value="1"/>
</dbReference>